<evidence type="ECO:0000313" key="3">
    <source>
        <dbReference type="Proteomes" id="UP001139971"/>
    </source>
</evidence>
<evidence type="ECO:0000256" key="1">
    <source>
        <dbReference type="SAM" id="SignalP"/>
    </source>
</evidence>
<protein>
    <recommendedName>
        <fullName evidence="4">SH3 domain-containing protein</fullName>
    </recommendedName>
</protein>
<dbReference type="EMBL" id="JAOVZO020000018">
    <property type="protein sequence ID" value="MDC8014496.1"/>
    <property type="molecule type" value="Genomic_DNA"/>
</dbReference>
<name>A0A9X3YL96_9GAMM</name>
<dbReference type="AlphaFoldDB" id="A0A9X3YL96"/>
<evidence type="ECO:0000313" key="2">
    <source>
        <dbReference type="EMBL" id="MDC8014496.1"/>
    </source>
</evidence>
<keyword evidence="3" id="KW-1185">Reference proteome</keyword>
<keyword evidence="1" id="KW-0732">Signal</keyword>
<accession>A0A9X3YL96</accession>
<reference evidence="2" key="1">
    <citation type="submission" date="2023-02" db="EMBL/GenBank/DDBJ databases">
        <title>Tahibacter soli sp. nov. isolated from soil.</title>
        <authorList>
            <person name="Baek J.H."/>
            <person name="Lee J.K."/>
            <person name="Choi D.G."/>
            <person name="Jeon C.O."/>
        </authorList>
    </citation>
    <scope>NUCLEOTIDE SEQUENCE</scope>
    <source>
        <strain evidence="2">BL</strain>
    </source>
</reference>
<dbReference type="RefSeq" id="WP_263544059.1">
    <property type="nucleotide sequence ID" value="NZ_JAOVZO020000018.1"/>
</dbReference>
<proteinExistence type="predicted"/>
<comment type="caution">
    <text evidence="2">The sequence shown here is derived from an EMBL/GenBank/DDBJ whole genome shotgun (WGS) entry which is preliminary data.</text>
</comment>
<sequence>MSKIVAIILFIAAAWNAAAEPAAAIVVQDAIALRAAAKDSSPLQATLWQGETLEVRGERQDYLQVYDHRRERGGYVRASQVRRVGLAATDAPELLSVVRFLRETPGAEALGIAYVAAYLKAAPGEAITSEPFFALGTMAERLARRASSRRAKADDATIAAHLEVAASLGVAIASRERDGRMLLCYDGEAYRRVLALPSSDVERAQAALALTRPECIAPDLTPAQRYDHDAWRIAVLAQAPRQNLSEHLKNRLRLRSAGVQASYAFARVRRGEDAQEAASLALQELASVNKMELAEEDANAYAEAAVRVGASRWGAAAAPVAVSGLRVATSAGEPGETCVALVDAKHGEKTPLARRCTYGLVWNASASANAAGTALALAVQPLDAWRELWVFQRDGDAWRIDVLPPGADAPELGYVEFAGWVPGKPQMLAAREVRVDGRFRRTFEVVDLATLAVEKKVDDPASLSVFYRSQDAAWKRQTVALR</sequence>
<dbReference type="Proteomes" id="UP001139971">
    <property type="component" value="Unassembled WGS sequence"/>
</dbReference>
<feature type="signal peptide" evidence="1">
    <location>
        <begin position="1"/>
        <end position="19"/>
    </location>
</feature>
<feature type="chain" id="PRO_5040786081" description="SH3 domain-containing protein" evidence="1">
    <location>
        <begin position="20"/>
        <end position="482"/>
    </location>
</feature>
<gene>
    <name evidence="2" type="ORF">OD750_018280</name>
</gene>
<organism evidence="2 3">
    <name type="scientific">Tahibacter soli</name>
    <dbReference type="NCBI Taxonomy" id="2983605"/>
    <lineage>
        <taxon>Bacteria</taxon>
        <taxon>Pseudomonadati</taxon>
        <taxon>Pseudomonadota</taxon>
        <taxon>Gammaproteobacteria</taxon>
        <taxon>Lysobacterales</taxon>
        <taxon>Rhodanobacteraceae</taxon>
        <taxon>Tahibacter</taxon>
    </lineage>
</organism>
<evidence type="ECO:0008006" key="4">
    <source>
        <dbReference type="Google" id="ProtNLM"/>
    </source>
</evidence>